<keyword evidence="1" id="KW-0472">Membrane</keyword>
<keyword evidence="1" id="KW-0812">Transmembrane</keyword>
<evidence type="ECO:0000256" key="1">
    <source>
        <dbReference type="SAM" id="Phobius"/>
    </source>
</evidence>
<sequence length="231" mass="25996">MGWCTFMVWSTVTILVMGETCPVVPVVEKFTLTKSLLSQYMYHVDKPFQAQVKSKFLSWHRYDTEVWAGGQLVSRSYTPLIRLGYGDSYWVYDCHGAPMYKFEDPWVPELFARVWNVLDVPAEKYVGKVSVKSMWTGGTKITIYDSQKSKSDGEPHVVAVMTGRTLVLSTWQWDVVVSDTDHPAANPSVLMTVAGRWSFKNADRSPGGFHYIFGVFAFLALVGAAVIGGWL</sequence>
<dbReference type="EMBL" id="HBGA01057030">
    <property type="protein sequence ID" value="CAD9009911.1"/>
    <property type="molecule type" value="Transcribed_RNA"/>
</dbReference>
<protein>
    <submittedName>
        <fullName evidence="2">Uncharacterized protein</fullName>
    </submittedName>
</protein>
<feature type="transmembrane region" description="Helical" evidence="1">
    <location>
        <begin position="209"/>
        <end position="230"/>
    </location>
</feature>
<keyword evidence="1" id="KW-1133">Transmembrane helix</keyword>
<name>A0A7S1NBR5_9EUGL</name>
<gene>
    <name evidence="2" type="ORF">EGYM00392_LOCUS21006</name>
</gene>
<organism evidence="2">
    <name type="scientific">Eutreptiella gymnastica</name>
    <dbReference type="NCBI Taxonomy" id="73025"/>
    <lineage>
        <taxon>Eukaryota</taxon>
        <taxon>Discoba</taxon>
        <taxon>Euglenozoa</taxon>
        <taxon>Euglenida</taxon>
        <taxon>Spirocuta</taxon>
        <taxon>Euglenophyceae</taxon>
        <taxon>Eutreptiales</taxon>
        <taxon>Eutreptiaceae</taxon>
        <taxon>Eutreptiella</taxon>
    </lineage>
</organism>
<feature type="transmembrane region" description="Helical" evidence="1">
    <location>
        <begin position="6"/>
        <end position="27"/>
    </location>
</feature>
<evidence type="ECO:0000313" key="2">
    <source>
        <dbReference type="EMBL" id="CAD9009911.1"/>
    </source>
</evidence>
<reference evidence="2" key="1">
    <citation type="submission" date="2021-01" db="EMBL/GenBank/DDBJ databases">
        <authorList>
            <person name="Corre E."/>
            <person name="Pelletier E."/>
            <person name="Niang G."/>
            <person name="Scheremetjew M."/>
            <person name="Finn R."/>
            <person name="Kale V."/>
            <person name="Holt S."/>
            <person name="Cochrane G."/>
            <person name="Meng A."/>
            <person name="Brown T."/>
            <person name="Cohen L."/>
        </authorList>
    </citation>
    <scope>NUCLEOTIDE SEQUENCE</scope>
    <source>
        <strain evidence="2">NIES-381</strain>
    </source>
</reference>
<proteinExistence type="predicted"/>
<accession>A0A7S1NBR5</accession>
<dbReference type="AlphaFoldDB" id="A0A7S1NBR5"/>